<dbReference type="EMBL" id="PYHS01000013">
    <property type="protein sequence ID" value="PSR60433.1"/>
    <property type="molecule type" value="Genomic_DNA"/>
</dbReference>
<gene>
    <name evidence="2" type="ORF">C8259_22830</name>
</gene>
<evidence type="ECO:0000313" key="2">
    <source>
        <dbReference type="EMBL" id="PSR60433.1"/>
    </source>
</evidence>
<proteinExistence type="predicted"/>
<dbReference type="GO" id="GO:0008757">
    <property type="term" value="F:S-adenosylmethionine-dependent methyltransferase activity"/>
    <property type="evidence" value="ECO:0007669"/>
    <property type="project" value="InterPro"/>
</dbReference>
<evidence type="ECO:0000259" key="1">
    <source>
        <dbReference type="Pfam" id="PF08241"/>
    </source>
</evidence>
<dbReference type="SUPFAM" id="SSF53335">
    <property type="entry name" value="S-adenosyl-L-methionine-dependent methyltransferases"/>
    <property type="match status" value="1"/>
</dbReference>
<dbReference type="PANTHER" id="PTHR43861">
    <property type="entry name" value="TRANS-ACONITATE 2-METHYLTRANSFERASE-RELATED"/>
    <property type="match status" value="1"/>
</dbReference>
<dbReference type="Gene3D" id="3.40.50.150">
    <property type="entry name" value="Vaccinia Virus protein VP39"/>
    <property type="match status" value="1"/>
</dbReference>
<evidence type="ECO:0000313" key="3">
    <source>
        <dbReference type="Proteomes" id="UP000241647"/>
    </source>
</evidence>
<dbReference type="AlphaFoldDB" id="A0A2T2YY63"/>
<sequence length="271" mass="29122">MVNAEVFEKHRANNYLRRLADSDLGRHYKAIALEQLDIQPGHTVVDLGCGPGADLRGFVAATGPGGRVVGVDSDAAALTEARSDIRAGEPIELVHGDIHGLDLPDAVADRAHTDRVLQHVADPARVLAEIRRILRPNGIAVLAEPDWDTLVIDHPDIDIARAYTRFVTDVVVRNGQIGRQLPRLAVGCGFHVADVLPITTVFRDVTTADRVLGFERVTDRAVAAGYFTRDAADTWLTHLATEPFFAAATLFVVVAVPNTGTPGVIVGEGRA</sequence>
<dbReference type="GO" id="GO:0032259">
    <property type="term" value="P:methylation"/>
    <property type="evidence" value="ECO:0007669"/>
    <property type="project" value="UniProtKB-KW"/>
</dbReference>
<dbReference type="InterPro" id="IPR013216">
    <property type="entry name" value="Methyltransf_11"/>
</dbReference>
<reference evidence="2 3" key="1">
    <citation type="submission" date="2018-02" db="EMBL/GenBank/DDBJ databases">
        <title>8 Nocardia nova and 1 Nocardia cyriacigeorgica strain used for evolution to TMP-SMX.</title>
        <authorList>
            <person name="Mehta H."/>
            <person name="Weng J."/>
            <person name="Shamoo Y."/>
        </authorList>
    </citation>
    <scope>NUCLEOTIDE SEQUENCE [LARGE SCALE GENOMIC DNA]</scope>
    <source>
        <strain evidence="2 3">ATCC 33727</strain>
    </source>
</reference>
<dbReference type="RefSeq" id="WP_063028288.1">
    <property type="nucleotide sequence ID" value="NZ_PYHS01000013.1"/>
</dbReference>
<dbReference type="CDD" id="cd02440">
    <property type="entry name" value="AdoMet_MTases"/>
    <property type="match status" value="1"/>
</dbReference>
<protein>
    <submittedName>
        <fullName evidence="2">Methyltransferase domain-containing protein</fullName>
    </submittedName>
</protein>
<organism evidence="2 3">
    <name type="scientific">Nocardia nova</name>
    <dbReference type="NCBI Taxonomy" id="37330"/>
    <lineage>
        <taxon>Bacteria</taxon>
        <taxon>Bacillati</taxon>
        <taxon>Actinomycetota</taxon>
        <taxon>Actinomycetes</taxon>
        <taxon>Mycobacteriales</taxon>
        <taxon>Nocardiaceae</taxon>
        <taxon>Nocardia</taxon>
    </lineage>
</organism>
<accession>A0A2T2YY63</accession>
<keyword evidence="2" id="KW-0489">Methyltransferase</keyword>
<dbReference type="Pfam" id="PF08241">
    <property type="entry name" value="Methyltransf_11"/>
    <property type="match status" value="1"/>
</dbReference>
<dbReference type="PANTHER" id="PTHR43861:SF1">
    <property type="entry name" value="TRANS-ACONITATE 2-METHYLTRANSFERASE"/>
    <property type="match status" value="1"/>
</dbReference>
<name>A0A2T2YY63_9NOCA</name>
<keyword evidence="2" id="KW-0808">Transferase</keyword>
<dbReference type="Proteomes" id="UP000241647">
    <property type="component" value="Unassembled WGS sequence"/>
</dbReference>
<dbReference type="InterPro" id="IPR029063">
    <property type="entry name" value="SAM-dependent_MTases_sf"/>
</dbReference>
<comment type="caution">
    <text evidence="2">The sequence shown here is derived from an EMBL/GenBank/DDBJ whole genome shotgun (WGS) entry which is preliminary data.</text>
</comment>
<feature type="domain" description="Methyltransferase type 11" evidence="1">
    <location>
        <begin position="45"/>
        <end position="141"/>
    </location>
</feature>